<dbReference type="AlphaFoldDB" id="A0A7J6SY68"/>
<dbReference type="Gene3D" id="1.20.5.340">
    <property type="match status" value="1"/>
</dbReference>
<feature type="coiled-coil region" evidence="1">
    <location>
        <begin position="339"/>
        <end position="443"/>
    </location>
</feature>
<gene>
    <name evidence="3" type="ORF">FOZ62_030793</name>
</gene>
<comment type="caution">
    <text evidence="3">The sequence shown here is derived from an EMBL/GenBank/DDBJ whole genome shotgun (WGS) entry which is preliminary data.</text>
</comment>
<organism evidence="3 4">
    <name type="scientific">Perkinsus olseni</name>
    <name type="common">Perkinsus atlanticus</name>
    <dbReference type="NCBI Taxonomy" id="32597"/>
    <lineage>
        <taxon>Eukaryota</taxon>
        <taxon>Sar</taxon>
        <taxon>Alveolata</taxon>
        <taxon>Perkinsozoa</taxon>
        <taxon>Perkinsea</taxon>
        <taxon>Perkinsida</taxon>
        <taxon>Perkinsidae</taxon>
        <taxon>Perkinsus</taxon>
    </lineage>
</organism>
<feature type="region of interest" description="Disordered" evidence="2">
    <location>
        <begin position="263"/>
        <end position="289"/>
    </location>
</feature>
<dbReference type="Proteomes" id="UP000574390">
    <property type="component" value="Unassembled WGS sequence"/>
</dbReference>
<name>A0A7J6SY68_PEROL</name>
<proteinExistence type="predicted"/>
<dbReference type="PANTHER" id="PTHR45615:SF80">
    <property type="entry name" value="GRIP DOMAIN-CONTAINING PROTEIN"/>
    <property type="match status" value="1"/>
</dbReference>
<accession>A0A7J6SY68</accession>
<feature type="compositionally biased region" description="Gly residues" evidence="2">
    <location>
        <begin position="16"/>
        <end position="29"/>
    </location>
</feature>
<keyword evidence="1" id="KW-0175">Coiled coil</keyword>
<reference evidence="3 4" key="1">
    <citation type="submission" date="2020-04" db="EMBL/GenBank/DDBJ databases">
        <title>Perkinsus olseni comparative genomics.</title>
        <authorList>
            <person name="Bogema D.R."/>
        </authorList>
    </citation>
    <scope>NUCLEOTIDE SEQUENCE [LARGE SCALE GENOMIC DNA]</scope>
    <source>
        <strain evidence="3">ATCC PRA-205</strain>
    </source>
</reference>
<dbReference type="PANTHER" id="PTHR45615">
    <property type="entry name" value="MYOSIN HEAVY CHAIN, NON-MUSCLE"/>
    <property type="match status" value="1"/>
</dbReference>
<dbReference type="EMBL" id="JABANM010011553">
    <property type="protein sequence ID" value="KAF4737512.1"/>
    <property type="molecule type" value="Genomic_DNA"/>
</dbReference>
<sequence length="610" mass="67861">MPRGLGTTTLSRHASGAGGPGSRAGGRTGNGDSDGMAPPVWESAMVPLYEEYIDVCCSMYFDGSAQGVTVDGLRGYFRRLIERERGRPARPEPLTATPKEAMAREGATGIVDAEARKERLLAEISSCTGGLLTSRLRKRQAIDLWGPFDAALFLAGLSRYGRNGHRIGKLTTGRKDAKDVADMEDLLLVVVEFAHGEGYVTGVQLVWDGLHAGPAGFVVSGEAASSLLRGNLREGGSAALPTSSAIVRLLLSMQSSTGGRLKGISLTPQDGHSDGWGRRSPLGESPSSPMSMSIVVKCRMMMEEMSIELQQMKDTKLTGGGRAWKDMLFSLRCDLERKIRATELECSNLREDYQKELNRRREMQNELQEAEIAKGDLEAQHASIQRKLLLAESRASEAEKQCDELRNDVDSITARLSEATAAKSRAELQAADAEAEVHTLKTELCETGSRLVEIEEVRCKDLEDFQAQLVEAERHWREELDAKYEEIAQLTDTLSETTDALEAQRSENEVLTERSARAEDQHTRRTKELQHHICMLEGELKSSCQSARLVAESERDNATYARNQALETEAGLRREFAEKLQQQREKYKRRIRELEEELQKRKDYEARIKE</sequence>
<feature type="compositionally biased region" description="Polar residues" evidence="2">
    <location>
        <begin position="1"/>
        <end position="10"/>
    </location>
</feature>
<protein>
    <submittedName>
        <fullName evidence="3">Uncharacterized protein</fullName>
    </submittedName>
</protein>
<feature type="coiled-coil region" evidence="1">
    <location>
        <begin position="577"/>
        <end position="607"/>
    </location>
</feature>
<feature type="region of interest" description="Disordered" evidence="2">
    <location>
        <begin position="1"/>
        <end position="38"/>
    </location>
</feature>
<evidence type="ECO:0000313" key="4">
    <source>
        <dbReference type="Proteomes" id="UP000574390"/>
    </source>
</evidence>
<feature type="region of interest" description="Disordered" evidence="2">
    <location>
        <begin position="504"/>
        <end position="524"/>
    </location>
</feature>
<evidence type="ECO:0000256" key="1">
    <source>
        <dbReference type="SAM" id="Coils"/>
    </source>
</evidence>
<evidence type="ECO:0000256" key="2">
    <source>
        <dbReference type="SAM" id="MobiDB-lite"/>
    </source>
</evidence>
<evidence type="ECO:0000313" key="3">
    <source>
        <dbReference type="EMBL" id="KAF4737512.1"/>
    </source>
</evidence>
<feature type="non-terminal residue" evidence="3">
    <location>
        <position position="610"/>
    </location>
</feature>